<proteinExistence type="predicted"/>
<dbReference type="AlphaFoldDB" id="A0A0F9CYB8"/>
<dbReference type="EMBL" id="LAZR01031260">
    <property type="protein sequence ID" value="KKL54269.1"/>
    <property type="molecule type" value="Genomic_DNA"/>
</dbReference>
<evidence type="ECO:0000313" key="2">
    <source>
        <dbReference type="EMBL" id="KKL54269.1"/>
    </source>
</evidence>
<gene>
    <name evidence="2" type="ORF">LCGC14_2267150</name>
</gene>
<evidence type="ECO:0000256" key="1">
    <source>
        <dbReference type="SAM" id="MobiDB-lite"/>
    </source>
</evidence>
<organism evidence="2">
    <name type="scientific">marine sediment metagenome</name>
    <dbReference type="NCBI Taxonomy" id="412755"/>
    <lineage>
        <taxon>unclassified sequences</taxon>
        <taxon>metagenomes</taxon>
        <taxon>ecological metagenomes</taxon>
    </lineage>
</organism>
<protein>
    <submittedName>
        <fullName evidence="2">Uncharacterized protein</fullName>
    </submittedName>
</protein>
<comment type="caution">
    <text evidence="2">The sequence shown here is derived from an EMBL/GenBank/DDBJ whole genome shotgun (WGS) entry which is preliminary data.</text>
</comment>
<feature type="region of interest" description="Disordered" evidence="1">
    <location>
        <begin position="1"/>
        <end position="35"/>
    </location>
</feature>
<reference evidence="2" key="1">
    <citation type="journal article" date="2015" name="Nature">
        <title>Complex archaea that bridge the gap between prokaryotes and eukaryotes.</title>
        <authorList>
            <person name="Spang A."/>
            <person name="Saw J.H."/>
            <person name="Jorgensen S.L."/>
            <person name="Zaremba-Niedzwiedzka K."/>
            <person name="Martijn J."/>
            <person name="Lind A.E."/>
            <person name="van Eijk R."/>
            <person name="Schleper C."/>
            <person name="Guy L."/>
            <person name="Ettema T.J."/>
        </authorList>
    </citation>
    <scope>NUCLEOTIDE SEQUENCE</scope>
</reference>
<accession>A0A0F9CYB8</accession>
<sequence length="48" mass="5031">MTNKLQSILDAAEAASKGPWEQGLQSNENSVFCEATPSRPAAGKIVAI</sequence>
<name>A0A0F9CYB8_9ZZZZ</name>
<feature type="non-terminal residue" evidence="2">
    <location>
        <position position="48"/>
    </location>
</feature>